<keyword evidence="1" id="KW-0378">Hydrolase</keyword>
<dbReference type="SUPFAM" id="SSF52540">
    <property type="entry name" value="P-loop containing nucleoside triphosphate hydrolases"/>
    <property type="match status" value="1"/>
</dbReference>
<dbReference type="STRING" id="3880.G7KLY5"/>
<comment type="cofactor">
    <cofactor evidence="1">
        <name>Mg(2+)</name>
        <dbReference type="ChEBI" id="CHEBI:18420"/>
    </cofactor>
</comment>
<dbReference type="Pfam" id="PF05970">
    <property type="entry name" value="PIF1"/>
    <property type="match status" value="1"/>
</dbReference>
<organism evidence="3 5">
    <name type="scientific">Medicago truncatula</name>
    <name type="common">Barrel medic</name>
    <name type="synonym">Medicago tribuloides</name>
    <dbReference type="NCBI Taxonomy" id="3880"/>
    <lineage>
        <taxon>Eukaryota</taxon>
        <taxon>Viridiplantae</taxon>
        <taxon>Streptophyta</taxon>
        <taxon>Embryophyta</taxon>
        <taxon>Tracheophyta</taxon>
        <taxon>Spermatophyta</taxon>
        <taxon>Magnoliopsida</taxon>
        <taxon>eudicotyledons</taxon>
        <taxon>Gunneridae</taxon>
        <taxon>Pentapetalae</taxon>
        <taxon>rosids</taxon>
        <taxon>fabids</taxon>
        <taxon>Fabales</taxon>
        <taxon>Fabaceae</taxon>
        <taxon>Papilionoideae</taxon>
        <taxon>50 kb inversion clade</taxon>
        <taxon>NPAAA clade</taxon>
        <taxon>Hologalegina</taxon>
        <taxon>IRL clade</taxon>
        <taxon>Trifolieae</taxon>
        <taxon>Medicago</taxon>
    </lineage>
</organism>
<dbReference type="Gene3D" id="3.40.50.300">
    <property type="entry name" value="P-loop containing nucleotide triphosphate hydrolases"/>
    <property type="match status" value="1"/>
</dbReference>
<evidence type="ECO:0000313" key="5">
    <source>
        <dbReference type="Proteomes" id="UP000002051"/>
    </source>
</evidence>
<dbReference type="GO" id="GO:0005524">
    <property type="term" value="F:ATP binding"/>
    <property type="evidence" value="ECO:0007669"/>
    <property type="project" value="UniProtKB-KW"/>
</dbReference>
<keyword evidence="5" id="KW-1185">Reference proteome</keyword>
<keyword evidence="1" id="KW-0234">DNA repair</keyword>
<dbReference type="GO" id="GO:0016787">
    <property type="term" value="F:hydrolase activity"/>
    <property type="evidence" value="ECO:0007669"/>
    <property type="project" value="UniProtKB-KW"/>
</dbReference>
<protein>
    <recommendedName>
        <fullName evidence="1">ATP-dependent DNA helicase</fullName>
        <ecNumber evidence="1">5.6.2.3</ecNumber>
    </recommendedName>
</protein>
<accession>G7KLY5</accession>
<keyword evidence="1" id="KW-0233">DNA recombination</keyword>
<dbReference type="GO" id="GO:0043139">
    <property type="term" value="F:5'-3' DNA helicase activity"/>
    <property type="evidence" value="ECO:0007669"/>
    <property type="project" value="UniProtKB-EC"/>
</dbReference>
<name>G7KLY5_MEDTR</name>
<dbReference type="EC" id="5.6.2.3" evidence="1"/>
<reference evidence="3 5" key="2">
    <citation type="journal article" date="2014" name="BMC Genomics">
        <title>An improved genome release (version Mt4.0) for the model legume Medicago truncatula.</title>
        <authorList>
            <person name="Tang H."/>
            <person name="Krishnakumar V."/>
            <person name="Bidwell S."/>
            <person name="Rosen B."/>
            <person name="Chan A."/>
            <person name="Zhou S."/>
            <person name="Gentzbittel L."/>
            <person name="Childs K.L."/>
            <person name="Yandell M."/>
            <person name="Gundlach H."/>
            <person name="Mayer K.F."/>
            <person name="Schwartz D.C."/>
            <person name="Town C.D."/>
        </authorList>
    </citation>
    <scope>GENOME REANNOTATION</scope>
    <source>
        <strain evidence="4 5">cv. Jemalong A17</strain>
    </source>
</reference>
<keyword evidence="1" id="KW-0227">DNA damage</keyword>
<dbReference type="GO" id="GO:0006310">
    <property type="term" value="P:DNA recombination"/>
    <property type="evidence" value="ECO:0007669"/>
    <property type="project" value="UniProtKB-KW"/>
</dbReference>
<keyword evidence="1" id="KW-0547">Nucleotide-binding</keyword>
<dbReference type="PANTHER" id="PTHR10492:SF78">
    <property type="entry name" value="ATP-DEPENDENT DNA HELICASE"/>
    <property type="match status" value="1"/>
</dbReference>
<dbReference type="Proteomes" id="UP000002051">
    <property type="component" value="Chromosome 6"/>
</dbReference>
<dbReference type="AlphaFoldDB" id="G7KLY5"/>
<dbReference type="GO" id="GO:0000723">
    <property type="term" value="P:telomere maintenance"/>
    <property type="evidence" value="ECO:0007669"/>
    <property type="project" value="InterPro"/>
</dbReference>
<comment type="catalytic activity">
    <reaction evidence="1">
        <text>ATP + H2O = ADP + phosphate + H(+)</text>
        <dbReference type="Rhea" id="RHEA:13065"/>
        <dbReference type="ChEBI" id="CHEBI:15377"/>
        <dbReference type="ChEBI" id="CHEBI:15378"/>
        <dbReference type="ChEBI" id="CHEBI:30616"/>
        <dbReference type="ChEBI" id="CHEBI:43474"/>
        <dbReference type="ChEBI" id="CHEBI:456216"/>
        <dbReference type="EC" id="5.6.2.3"/>
    </reaction>
</comment>
<dbReference type="EnsemblPlants" id="AES75697">
    <property type="protein sequence ID" value="AES75697"/>
    <property type="gene ID" value="MTR_6g055280"/>
</dbReference>
<evidence type="ECO:0000256" key="1">
    <source>
        <dbReference type="RuleBase" id="RU363044"/>
    </source>
</evidence>
<dbReference type="OMA" id="MTSTIHI"/>
<proteinExistence type="inferred from homology"/>
<evidence type="ECO:0000259" key="2">
    <source>
        <dbReference type="Pfam" id="PF05970"/>
    </source>
</evidence>
<gene>
    <name evidence="3" type="ordered locus">MTR_6g055280</name>
</gene>
<dbReference type="HOGENOM" id="CLU_001324_9_5_1"/>
<dbReference type="GO" id="GO:0006281">
    <property type="term" value="P:DNA repair"/>
    <property type="evidence" value="ECO:0007669"/>
    <property type="project" value="UniProtKB-KW"/>
</dbReference>
<dbReference type="eggNOG" id="KOG0987">
    <property type="taxonomic scope" value="Eukaryota"/>
</dbReference>
<dbReference type="InterPro" id="IPR010285">
    <property type="entry name" value="DNA_helicase_pif1-like_DEAD"/>
</dbReference>
<sequence>MGNLQLLPGGRTTHSKFKIHVPTLDNSTCKIDHDSDLAELLRQTKLIIWDEAPMAHKYTFECLDRTLKDIMSTPDKKCDTIFGGKVVVFGGDFRQILPVIPRGDRYDIVHATISASYIWDLCVFFPYHLMTSTIHINLLTLQEFSVILQSVCCPIIS</sequence>
<reference evidence="4" key="3">
    <citation type="submission" date="2015-04" db="UniProtKB">
        <authorList>
            <consortium name="EnsemblPlants"/>
        </authorList>
    </citation>
    <scope>IDENTIFICATION</scope>
    <source>
        <strain evidence="4">cv. Jemalong A17</strain>
    </source>
</reference>
<dbReference type="PaxDb" id="3880-AES75697"/>
<feature type="domain" description="DNA helicase Pif1-like DEAD-box helicase" evidence="2">
    <location>
        <begin position="6"/>
        <end position="125"/>
    </location>
</feature>
<evidence type="ECO:0000313" key="3">
    <source>
        <dbReference type="EMBL" id="AES75697.1"/>
    </source>
</evidence>
<dbReference type="InterPro" id="IPR027417">
    <property type="entry name" value="P-loop_NTPase"/>
</dbReference>
<evidence type="ECO:0000313" key="4">
    <source>
        <dbReference type="EnsemblPlants" id="AES75697"/>
    </source>
</evidence>
<comment type="similarity">
    <text evidence="1">Belongs to the helicase family.</text>
</comment>
<dbReference type="PANTHER" id="PTHR10492">
    <property type="match status" value="1"/>
</dbReference>
<keyword evidence="1 3" id="KW-0347">Helicase</keyword>
<dbReference type="EMBL" id="CM001222">
    <property type="protein sequence ID" value="AES75697.1"/>
    <property type="molecule type" value="Genomic_DNA"/>
</dbReference>
<keyword evidence="1" id="KW-0067">ATP-binding</keyword>
<reference evidence="3 5" key="1">
    <citation type="journal article" date="2011" name="Nature">
        <title>The Medicago genome provides insight into the evolution of rhizobial symbioses.</title>
        <authorList>
            <person name="Young N.D."/>
            <person name="Debelle F."/>
            <person name="Oldroyd G.E."/>
            <person name="Geurts R."/>
            <person name="Cannon S.B."/>
            <person name="Udvardi M.K."/>
            <person name="Benedito V.A."/>
            <person name="Mayer K.F."/>
            <person name="Gouzy J."/>
            <person name="Schoof H."/>
            <person name="Van de Peer Y."/>
            <person name="Proost S."/>
            <person name="Cook D.R."/>
            <person name="Meyers B.C."/>
            <person name="Spannagl M."/>
            <person name="Cheung F."/>
            <person name="De Mita S."/>
            <person name="Krishnakumar V."/>
            <person name="Gundlach H."/>
            <person name="Zhou S."/>
            <person name="Mudge J."/>
            <person name="Bharti A.K."/>
            <person name="Murray J.D."/>
            <person name="Naoumkina M.A."/>
            <person name="Rosen B."/>
            <person name="Silverstein K.A."/>
            <person name="Tang H."/>
            <person name="Rombauts S."/>
            <person name="Zhao P.X."/>
            <person name="Zhou P."/>
            <person name="Barbe V."/>
            <person name="Bardou P."/>
            <person name="Bechner M."/>
            <person name="Bellec A."/>
            <person name="Berger A."/>
            <person name="Berges H."/>
            <person name="Bidwell S."/>
            <person name="Bisseling T."/>
            <person name="Choisne N."/>
            <person name="Couloux A."/>
            <person name="Denny R."/>
            <person name="Deshpande S."/>
            <person name="Dai X."/>
            <person name="Doyle J.J."/>
            <person name="Dudez A.M."/>
            <person name="Farmer A.D."/>
            <person name="Fouteau S."/>
            <person name="Franken C."/>
            <person name="Gibelin C."/>
            <person name="Gish J."/>
            <person name="Goldstein S."/>
            <person name="Gonzalez A.J."/>
            <person name="Green P.J."/>
            <person name="Hallab A."/>
            <person name="Hartog M."/>
            <person name="Hua A."/>
            <person name="Humphray S.J."/>
            <person name="Jeong D.H."/>
            <person name="Jing Y."/>
            <person name="Jocker A."/>
            <person name="Kenton S.M."/>
            <person name="Kim D.J."/>
            <person name="Klee K."/>
            <person name="Lai H."/>
            <person name="Lang C."/>
            <person name="Lin S."/>
            <person name="Macmil S.L."/>
            <person name="Magdelenat G."/>
            <person name="Matthews L."/>
            <person name="McCorrison J."/>
            <person name="Monaghan E.L."/>
            <person name="Mun J.H."/>
            <person name="Najar F.Z."/>
            <person name="Nicholson C."/>
            <person name="Noirot C."/>
            <person name="O'Bleness M."/>
            <person name="Paule C.R."/>
            <person name="Poulain J."/>
            <person name="Prion F."/>
            <person name="Qin B."/>
            <person name="Qu C."/>
            <person name="Retzel E.F."/>
            <person name="Riddle C."/>
            <person name="Sallet E."/>
            <person name="Samain S."/>
            <person name="Samson N."/>
            <person name="Sanders I."/>
            <person name="Saurat O."/>
            <person name="Scarpelli C."/>
            <person name="Schiex T."/>
            <person name="Segurens B."/>
            <person name="Severin A.J."/>
            <person name="Sherrier D.J."/>
            <person name="Shi R."/>
            <person name="Sims S."/>
            <person name="Singer S.R."/>
            <person name="Sinharoy S."/>
            <person name="Sterck L."/>
            <person name="Viollet A."/>
            <person name="Wang B.B."/>
            <person name="Wang K."/>
            <person name="Wang M."/>
            <person name="Wang X."/>
            <person name="Warfsmann J."/>
            <person name="Weissenbach J."/>
            <person name="White D.D."/>
            <person name="White J.D."/>
            <person name="Wiley G.B."/>
            <person name="Wincker P."/>
            <person name="Xing Y."/>
            <person name="Yang L."/>
            <person name="Yao Z."/>
            <person name="Ying F."/>
            <person name="Zhai J."/>
            <person name="Zhou L."/>
            <person name="Zuber A."/>
            <person name="Denarie J."/>
            <person name="Dixon R.A."/>
            <person name="May G.D."/>
            <person name="Schwartz D.C."/>
            <person name="Rogers J."/>
            <person name="Quetier F."/>
            <person name="Town C.D."/>
            <person name="Roe B.A."/>
        </authorList>
    </citation>
    <scope>NUCLEOTIDE SEQUENCE [LARGE SCALE GENOMIC DNA]</scope>
    <source>
        <strain evidence="3">A17</strain>
        <strain evidence="4 5">cv. Jemalong A17</strain>
    </source>
</reference>